<dbReference type="EMBL" id="RCZC01000002">
    <property type="protein sequence ID" value="TPG54967.1"/>
    <property type="molecule type" value="Genomic_DNA"/>
</dbReference>
<dbReference type="RefSeq" id="WP_140850104.1">
    <property type="nucleotide sequence ID" value="NZ_RCZC01000002.1"/>
</dbReference>
<organism evidence="2 3">
    <name type="scientific">Sphingomonas glacialis</name>
    <dbReference type="NCBI Taxonomy" id="658225"/>
    <lineage>
        <taxon>Bacteria</taxon>
        <taxon>Pseudomonadati</taxon>
        <taxon>Pseudomonadota</taxon>
        <taxon>Alphaproteobacteria</taxon>
        <taxon>Sphingomonadales</taxon>
        <taxon>Sphingomonadaceae</taxon>
        <taxon>Sphingomonas</taxon>
    </lineage>
</organism>
<keyword evidence="1" id="KW-0732">Signal</keyword>
<evidence type="ECO:0000313" key="2">
    <source>
        <dbReference type="EMBL" id="TPG54967.1"/>
    </source>
</evidence>
<accession>A0A502FZA7</accession>
<comment type="caution">
    <text evidence="2">The sequence shown here is derived from an EMBL/GenBank/DDBJ whole genome shotgun (WGS) entry which is preliminary data.</text>
</comment>
<dbReference type="Proteomes" id="UP000319931">
    <property type="component" value="Unassembled WGS sequence"/>
</dbReference>
<evidence type="ECO:0000313" key="3">
    <source>
        <dbReference type="Proteomes" id="UP000319931"/>
    </source>
</evidence>
<proteinExistence type="predicted"/>
<name>A0A502FZA7_9SPHN</name>
<feature type="chain" id="PRO_5021344514" evidence="1">
    <location>
        <begin position="22"/>
        <end position="84"/>
    </location>
</feature>
<feature type="signal peptide" evidence="1">
    <location>
        <begin position="1"/>
        <end position="21"/>
    </location>
</feature>
<sequence length="84" mass="9016">MTKLLILATSALSILSSPVIAREARPAATGVAVPIDAASPTATQRQSNPRYCIVETITGSRIPHKTCRTRAQWIDEGFDPLAKN</sequence>
<gene>
    <name evidence="2" type="ORF">EAH76_10280</name>
</gene>
<evidence type="ECO:0000256" key="1">
    <source>
        <dbReference type="SAM" id="SignalP"/>
    </source>
</evidence>
<keyword evidence="3" id="KW-1185">Reference proteome</keyword>
<dbReference type="AlphaFoldDB" id="A0A502FZA7"/>
<protein>
    <submittedName>
        <fullName evidence="2">Uncharacterized protein</fullName>
    </submittedName>
</protein>
<dbReference type="OrthoDB" id="7586108at2"/>
<reference evidence="2 3" key="1">
    <citation type="journal article" date="2019" name="Environ. Microbiol.">
        <title>Species interactions and distinct microbial communities in high Arctic permafrost affected cryosols are associated with the CH4 and CO2 gas fluxes.</title>
        <authorList>
            <person name="Altshuler I."/>
            <person name="Hamel J."/>
            <person name="Turney S."/>
            <person name="Magnuson E."/>
            <person name="Levesque R."/>
            <person name="Greer C."/>
            <person name="Whyte L.G."/>
        </authorList>
    </citation>
    <scope>NUCLEOTIDE SEQUENCE [LARGE SCALE GENOMIC DNA]</scope>
    <source>
        <strain evidence="2 3">E6.1</strain>
    </source>
</reference>